<name>A0A0N1N0M7_9HYPH</name>
<feature type="domain" description="Xylose isomerase-like TIM barrel" evidence="1">
    <location>
        <begin position="47"/>
        <end position="269"/>
    </location>
</feature>
<dbReference type="GO" id="GO:0016853">
    <property type="term" value="F:isomerase activity"/>
    <property type="evidence" value="ECO:0007669"/>
    <property type="project" value="UniProtKB-KW"/>
</dbReference>
<dbReference type="InterPro" id="IPR050312">
    <property type="entry name" value="IolE/XylAMocC-like"/>
</dbReference>
<organism evidence="2 3">
    <name type="scientific">Bosea vaviloviae</name>
    <dbReference type="NCBI Taxonomy" id="1526658"/>
    <lineage>
        <taxon>Bacteria</taxon>
        <taxon>Pseudomonadati</taxon>
        <taxon>Pseudomonadota</taxon>
        <taxon>Alphaproteobacteria</taxon>
        <taxon>Hyphomicrobiales</taxon>
        <taxon>Boseaceae</taxon>
        <taxon>Bosea</taxon>
    </lineage>
</organism>
<protein>
    <submittedName>
        <fullName evidence="2">Sugar phosphate isomerase</fullName>
    </submittedName>
</protein>
<evidence type="ECO:0000313" key="3">
    <source>
        <dbReference type="Proteomes" id="UP000037822"/>
    </source>
</evidence>
<evidence type="ECO:0000259" key="1">
    <source>
        <dbReference type="Pfam" id="PF01261"/>
    </source>
</evidence>
<comment type="caution">
    <text evidence="2">The sequence shown here is derived from an EMBL/GenBank/DDBJ whole genome shotgun (WGS) entry which is preliminary data.</text>
</comment>
<dbReference type="PANTHER" id="PTHR12110:SF53">
    <property type="entry name" value="BLR5974 PROTEIN"/>
    <property type="match status" value="1"/>
</dbReference>
<evidence type="ECO:0000313" key="2">
    <source>
        <dbReference type="EMBL" id="KPH75732.1"/>
    </source>
</evidence>
<sequence length="275" mass="30657">MAIHQALPVLGVALPLAGIRLHRDWILDKQRDLEVQDFFFADVLNGDWRPLADEVKQTIDGHTGRLGIHGPFWGFSIASKDPDVRAVVHKRMHQGLDVCAHLGATQMVIHSPYTTWDYNNLDDHQDARQATIELTHAAIGDAVRRAADMGVVLVIENIEDKDAHIRVDLARSFDSEFVRVSIDTGHANYAHGSTGAPPVDYFVHAAGDMLHHVHLQDTDGYADRHWNPGEGNIRWASVFRALERLNSNPRLILEVRNKETVRAGADHLIALGLAQ</sequence>
<dbReference type="Proteomes" id="UP000037822">
    <property type="component" value="Unassembled WGS sequence"/>
</dbReference>
<gene>
    <name evidence="2" type="ORF">AE618_23995</name>
</gene>
<accession>A0A0N1N0M7</accession>
<dbReference type="Gene3D" id="3.20.20.150">
    <property type="entry name" value="Divalent-metal-dependent TIM barrel enzymes"/>
    <property type="match status" value="1"/>
</dbReference>
<dbReference type="InterPro" id="IPR013022">
    <property type="entry name" value="Xyl_isomerase-like_TIM-brl"/>
</dbReference>
<proteinExistence type="predicted"/>
<dbReference type="RefSeq" id="WP_054211584.1">
    <property type="nucleotide sequence ID" value="NZ_LGSZ01000077.1"/>
</dbReference>
<dbReference type="OrthoDB" id="7245925at2"/>
<dbReference type="Pfam" id="PF01261">
    <property type="entry name" value="AP_endonuc_2"/>
    <property type="match status" value="1"/>
</dbReference>
<dbReference type="SUPFAM" id="SSF51658">
    <property type="entry name" value="Xylose isomerase-like"/>
    <property type="match status" value="1"/>
</dbReference>
<dbReference type="EMBL" id="LGSZ01000077">
    <property type="protein sequence ID" value="KPH75732.1"/>
    <property type="molecule type" value="Genomic_DNA"/>
</dbReference>
<dbReference type="PATRIC" id="fig|1526658.3.peg.2978"/>
<dbReference type="InterPro" id="IPR036237">
    <property type="entry name" value="Xyl_isomerase-like_sf"/>
</dbReference>
<dbReference type="AlphaFoldDB" id="A0A0N1N0M7"/>
<reference evidence="2 3" key="1">
    <citation type="submission" date="2015-07" db="EMBL/GenBank/DDBJ databases">
        <title>Whole genome sequencing of Bosea vaviloviae isolated from cave pool.</title>
        <authorList>
            <person name="Tan N.E.H."/>
            <person name="Lee Y.P."/>
            <person name="Gan H.M."/>
            <person name="Barton H."/>
            <person name="Savka M.A."/>
        </authorList>
    </citation>
    <scope>NUCLEOTIDE SEQUENCE [LARGE SCALE GENOMIC DNA]</scope>
    <source>
        <strain evidence="2 3">SD260</strain>
    </source>
</reference>
<keyword evidence="3" id="KW-1185">Reference proteome</keyword>
<dbReference type="PANTHER" id="PTHR12110">
    <property type="entry name" value="HYDROXYPYRUVATE ISOMERASE"/>
    <property type="match status" value="1"/>
</dbReference>
<keyword evidence="2" id="KW-0413">Isomerase</keyword>